<protein>
    <submittedName>
        <fullName evidence="1">Uncharacterized protein</fullName>
    </submittedName>
</protein>
<sequence>MKADLLKPRSDVLYWRGTTGESACHCCGPLILTMLLSTMSVCAIPSSTRIAQWGVSRLQVNHADSPASERCASPTPGAFEVWVGEAINSLGLRPLEWSEALVAC</sequence>
<reference evidence="1" key="1">
    <citation type="submission" date="2021-01" db="EMBL/GenBank/DDBJ databases">
        <authorList>
            <person name="Corre E."/>
            <person name="Pelletier E."/>
            <person name="Niang G."/>
            <person name="Scheremetjew M."/>
            <person name="Finn R."/>
            <person name="Kale V."/>
            <person name="Holt S."/>
            <person name="Cochrane G."/>
            <person name="Meng A."/>
            <person name="Brown T."/>
            <person name="Cohen L."/>
        </authorList>
    </citation>
    <scope>NUCLEOTIDE SEQUENCE</scope>
    <source>
        <strain evidence="1">CCMP1594</strain>
    </source>
</reference>
<evidence type="ECO:0000313" key="1">
    <source>
        <dbReference type="EMBL" id="CAE0835254.1"/>
    </source>
</evidence>
<gene>
    <name evidence="1" type="ORF">EGYM00163_LOCUS46562</name>
</gene>
<accession>A0A7S4GFG2</accession>
<proteinExistence type="predicted"/>
<organism evidence="1">
    <name type="scientific">Eutreptiella gymnastica</name>
    <dbReference type="NCBI Taxonomy" id="73025"/>
    <lineage>
        <taxon>Eukaryota</taxon>
        <taxon>Discoba</taxon>
        <taxon>Euglenozoa</taxon>
        <taxon>Euglenida</taxon>
        <taxon>Spirocuta</taxon>
        <taxon>Euglenophyceae</taxon>
        <taxon>Eutreptiales</taxon>
        <taxon>Eutreptiaceae</taxon>
        <taxon>Eutreptiella</taxon>
    </lineage>
</organism>
<dbReference type="AlphaFoldDB" id="A0A7S4GFG2"/>
<name>A0A7S4GFG2_9EUGL</name>
<dbReference type="EMBL" id="HBJA01135433">
    <property type="protein sequence ID" value="CAE0835254.1"/>
    <property type="molecule type" value="Transcribed_RNA"/>
</dbReference>